<dbReference type="Gene3D" id="3.30.1220.10">
    <property type="entry name" value="CobW-like, C-terminal domain"/>
    <property type="match status" value="1"/>
</dbReference>
<accession>A0A6J5AS40</accession>
<organism evidence="4 5">
    <name type="scientific">Paraburkholderia rhynchosiae</name>
    <dbReference type="NCBI Taxonomy" id="487049"/>
    <lineage>
        <taxon>Bacteria</taxon>
        <taxon>Pseudomonadati</taxon>
        <taxon>Pseudomonadota</taxon>
        <taxon>Betaproteobacteria</taxon>
        <taxon>Burkholderiales</taxon>
        <taxon>Burkholderiaceae</taxon>
        <taxon>Paraburkholderia</taxon>
    </lineage>
</organism>
<dbReference type="AlphaFoldDB" id="A0A6J5AS40"/>
<dbReference type="EMBL" id="CADIJZ010000008">
    <property type="protein sequence ID" value="CAB3677997.1"/>
    <property type="molecule type" value="Genomic_DNA"/>
</dbReference>
<keyword evidence="2" id="KW-0143">Chaperone</keyword>
<evidence type="ECO:0000256" key="1">
    <source>
        <dbReference type="ARBA" id="ARBA00022741"/>
    </source>
</evidence>
<gene>
    <name evidence="4" type="ORF">LMG27174_02489</name>
</gene>
<keyword evidence="1" id="KW-0547">Nucleotide-binding</keyword>
<dbReference type="InterPro" id="IPR036627">
    <property type="entry name" value="CobW-likC_sf"/>
</dbReference>
<proteinExistence type="predicted"/>
<evidence type="ECO:0000259" key="3">
    <source>
        <dbReference type="Pfam" id="PF07683"/>
    </source>
</evidence>
<dbReference type="GO" id="GO:0000166">
    <property type="term" value="F:nucleotide binding"/>
    <property type="evidence" value="ECO:0007669"/>
    <property type="project" value="UniProtKB-KW"/>
</dbReference>
<dbReference type="Proteomes" id="UP000494205">
    <property type="component" value="Unassembled WGS sequence"/>
</dbReference>
<name>A0A6J5AS40_9BURK</name>
<dbReference type="RefSeq" id="WP_244201144.1">
    <property type="nucleotide sequence ID" value="NZ_CADIJZ010000008.1"/>
</dbReference>
<evidence type="ECO:0000313" key="4">
    <source>
        <dbReference type="EMBL" id="CAB3677997.1"/>
    </source>
</evidence>
<protein>
    <recommendedName>
        <fullName evidence="3">CobW C-terminal domain-containing protein</fullName>
    </recommendedName>
</protein>
<sequence>MIFGADLGTPWRENELRETKIVFIGKQLPADVFTAGLDGCL</sequence>
<evidence type="ECO:0000313" key="5">
    <source>
        <dbReference type="Proteomes" id="UP000494205"/>
    </source>
</evidence>
<reference evidence="4 5" key="1">
    <citation type="submission" date="2020-04" db="EMBL/GenBank/DDBJ databases">
        <authorList>
            <person name="De Canck E."/>
        </authorList>
    </citation>
    <scope>NUCLEOTIDE SEQUENCE [LARGE SCALE GENOMIC DNA]</scope>
    <source>
        <strain evidence="4 5">LMG 27174</strain>
    </source>
</reference>
<dbReference type="InterPro" id="IPR011629">
    <property type="entry name" value="CobW-like_C"/>
</dbReference>
<dbReference type="Pfam" id="PF07683">
    <property type="entry name" value="CobW_C"/>
    <property type="match status" value="1"/>
</dbReference>
<feature type="domain" description="CobW C-terminal" evidence="3">
    <location>
        <begin position="7"/>
        <end position="41"/>
    </location>
</feature>
<evidence type="ECO:0000256" key="2">
    <source>
        <dbReference type="ARBA" id="ARBA00023186"/>
    </source>
</evidence>
<dbReference type="SUPFAM" id="SSF90002">
    <property type="entry name" value="Hypothetical protein YjiA, C-terminal domain"/>
    <property type="match status" value="1"/>
</dbReference>